<dbReference type="EMBL" id="QGSV01000150">
    <property type="protein sequence ID" value="PWU48916.1"/>
    <property type="molecule type" value="Genomic_DNA"/>
</dbReference>
<proteinExistence type="predicted"/>
<protein>
    <submittedName>
        <fullName evidence="1">Uncharacterized protein</fullName>
    </submittedName>
</protein>
<reference evidence="2" key="1">
    <citation type="submission" date="2018-05" db="EMBL/GenBank/DDBJ databases">
        <title>Micromonospora globispora sp. nov. and Micromonospora rugosa sp. nov., isolated from marine sediment.</title>
        <authorList>
            <person name="Carro L."/>
            <person name="Aysel V."/>
            <person name="Cetin D."/>
            <person name="Igual J.M."/>
            <person name="Klenk H.-P."/>
            <person name="Trujillo M.E."/>
            <person name="Sahin N."/>
        </authorList>
    </citation>
    <scope>NUCLEOTIDE SEQUENCE [LARGE SCALE GENOMIC DNA]</scope>
    <source>
        <strain evidence="2">S2904</strain>
    </source>
</reference>
<name>A0A317K6Y8_9ACTN</name>
<evidence type="ECO:0000313" key="1">
    <source>
        <dbReference type="EMBL" id="PWU48916.1"/>
    </source>
</evidence>
<dbReference type="RefSeq" id="WP_109944515.1">
    <property type="nucleotide sequence ID" value="NZ_QGSV01000150.1"/>
</dbReference>
<keyword evidence="2" id="KW-1185">Reference proteome</keyword>
<organism evidence="1 2">
    <name type="scientific">Micromonospora globispora</name>
    <dbReference type="NCBI Taxonomy" id="1450148"/>
    <lineage>
        <taxon>Bacteria</taxon>
        <taxon>Bacillati</taxon>
        <taxon>Actinomycetota</taxon>
        <taxon>Actinomycetes</taxon>
        <taxon>Micromonosporales</taxon>
        <taxon>Micromonosporaceae</taxon>
        <taxon>Micromonospora</taxon>
    </lineage>
</organism>
<gene>
    <name evidence="1" type="ORF">DLJ46_10765</name>
</gene>
<dbReference type="OrthoDB" id="9903792at2"/>
<dbReference type="Proteomes" id="UP000245683">
    <property type="component" value="Unassembled WGS sequence"/>
</dbReference>
<comment type="caution">
    <text evidence="1">The sequence shown here is derived from an EMBL/GenBank/DDBJ whole genome shotgun (WGS) entry which is preliminary data.</text>
</comment>
<accession>A0A317K6Y8</accession>
<evidence type="ECO:0000313" key="2">
    <source>
        <dbReference type="Proteomes" id="UP000245683"/>
    </source>
</evidence>
<dbReference type="AlphaFoldDB" id="A0A317K6Y8"/>
<sequence length="184" mass="21094">MGHTMDDIVRSAFSRAMASMSDELPLMPLSRWNESVFRYLFCRSLAEAHPGVTQFVECDRIDLVLHHAEEKAFVEFKFYLQARKFDPYTGGWSGFKGGPGLRNLEEFRRCVDHLHGRKPMHGLAKYIVLVYADPIGGSTPGNLYSAHYDEYAHWDEKVTLDLLESRGPIESDEDRVQARLFAVH</sequence>